<gene>
    <name evidence="1" type="ORF">Nepgr_018825</name>
</gene>
<keyword evidence="2" id="KW-1185">Reference proteome</keyword>
<evidence type="ECO:0000313" key="1">
    <source>
        <dbReference type="EMBL" id="GMH16984.1"/>
    </source>
</evidence>
<dbReference type="AlphaFoldDB" id="A0AAD3SUJ7"/>
<comment type="caution">
    <text evidence="1">The sequence shown here is derived from an EMBL/GenBank/DDBJ whole genome shotgun (WGS) entry which is preliminary data.</text>
</comment>
<dbReference type="Proteomes" id="UP001279734">
    <property type="component" value="Unassembled WGS sequence"/>
</dbReference>
<proteinExistence type="predicted"/>
<organism evidence="1 2">
    <name type="scientific">Nepenthes gracilis</name>
    <name type="common">Slender pitcher plant</name>
    <dbReference type="NCBI Taxonomy" id="150966"/>
    <lineage>
        <taxon>Eukaryota</taxon>
        <taxon>Viridiplantae</taxon>
        <taxon>Streptophyta</taxon>
        <taxon>Embryophyta</taxon>
        <taxon>Tracheophyta</taxon>
        <taxon>Spermatophyta</taxon>
        <taxon>Magnoliopsida</taxon>
        <taxon>eudicotyledons</taxon>
        <taxon>Gunneridae</taxon>
        <taxon>Pentapetalae</taxon>
        <taxon>Caryophyllales</taxon>
        <taxon>Nepenthaceae</taxon>
        <taxon>Nepenthes</taxon>
    </lineage>
</organism>
<accession>A0AAD3SUJ7</accession>
<dbReference type="EMBL" id="BSYO01000017">
    <property type="protein sequence ID" value="GMH16984.1"/>
    <property type="molecule type" value="Genomic_DNA"/>
</dbReference>
<reference evidence="1" key="1">
    <citation type="submission" date="2023-05" db="EMBL/GenBank/DDBJ databases">
        <title>Nepenthes gracilis genome sequencing.</title>
        <authorList>
            <person name="Fukushima K."/>
        </authorList>
    </citation>
    <scope>NUCLEOTIDE SEQUENCE</scope>
    <source>
        <strain evidence="1">SING2019-196</strain>
    </source>
</reference>
<protein>
    <submittedName>
        <fullName evidence="1">Uncharacterized protein</fullName>
    </submittedName>
</protein>
<name>A0AAD3SUJ7_NEPGR</name>
<evidence type="ECO:0000313" key="2">
    <source>
        <dbReference type="Proteomes" id="UP001279734"/>
    </source>
</evidence>
<sequence length="152" mass="16097">MASETTPLGPPSTSIQLPDVVFSSRPLSTSPVSIPYSQTTNASWKVSPSSTLAPPSSPHLLVTSDFPPIAASCLPMRVTHDISQKLEALFTHVSSMLPPPSMLRISPIVSPHVAVERFSLQRNASFALSIPSVLPSPSPDAVSNSPPFLPFT</sequence>